<protein>
    <submittedName>
        <fullName evidence="1">Uncharacterized protein</fullName>
    </submittedName>
</protein>
<evidence type="ECO:0000313" key="2">
    <source>
        <dbReference type="Proteomes" id="UP001153069"/>
    </source>
</evidence>
<accession>A0A9N8DAP9</accession>
<keyword evidence="2" id="KW-1185">Reference proteome</keyword>
<name>A0A9N8DAP9_9STRA</name>
<evidence type="ECO:0000313" key="1">
    <source>
        <dbReference type="EMBL" id="CAB9497281.1"/>
    </source>
</evidence>
<dbReference type="Proteomes" id="UP001153069">
    <property type="component" value="Unassembled WGS sequence"/>
</dbReference>
<sequence>MVPRARHHHGELTDAKKELKEDAVELCLHFKIYFDGDDHDHDQGSALQLFFPLKTKKGKEGKTKIVDTTLRDLFRDYSVEAKIMDPFFDHMKSKLPALKKLKEKNYPIEVAWMSISDSSCKPIAHESFPLLKH</sequence>
<organism evidence="1 2">
    <name type="scientific">Seminavis robusta</name>
    <dbReference type="NCBI Taxonomy" id="568900"/>
    <lineage>
        <taxon>Eukaryota</taxon>
        <taxon>Sar</taxon>
        <taxon>Stramenopiles</taxon>
        <taxon>Ochrophyta</taxon>
        <taxon>Bacillariophyta</taxon>
        <taxon>Bacillariophyceae</taxon>
        <taxon>Bacillariophycidae</taxon>
        <taxon>Naviculales</taxon>
        <taxon>Naviculaceae</taxon>
        <taxon>Seminavis</taxon>
    </lineage>
</organism>
<gene>
    <name evidence="1" type="ORF">SEMRO_17_G012320.1</name>
</gene>
<comment type="caution">
    <text evidence="1">The sequence shown here is derived from an EMBL/GenBank/DDBJ whole genome shotgun (WGS) entry which is preliminary data.</text>
</comment>
<dbReference type="EMBL" id="CAICTM010000017">
    <property type="protein sequence ID" value="CAB9497281.1"/>
    <property type="molecule type" value="Genomic_DNA"/>
</dbReference>
<proteinExistence type="predicted"/>
<reference evidence="1" key="1">
    <citation type="submission" date="2020-06" db="EMBL/GenBank/DDBJ databases">
        <authorList>
            <consortium name="Plant Systems Biology data submission"/>
        </authorList>
    </citation>
    <scope>NUCLEOTIDE SEQUENCE</scope>
    <source>
        <strain evidence="1">D6</strain>
    </source>
</reference>
<dbReference type="AlphaFoldDB" id="A0A9N8DAP9"/>